<evidence type="ECO:0000256" key="7">
    <source>
        <dbReference type="SAM" id="Phobius"/>
    </source>
</evidence>
<feature type="transmembrane region" description="Helical" evidence="7">
    <location>
        <begin position="170"/>
        <end position="187"/>
    </location>
</feature>
<feature type="transmembrane region" description="Helical" evidence="7">
    <location>
        <begin position="88"/>
        <end position="108"/>
    </location>
</feature>
<keyword evidence="6 7" id="KW-0472">Membrane</keyword>
<reference evidence="9 10" key="1">
    <citation type="submission" date="2012-05" db="EMBL/GenBank/DDBJ databases">
        <title>Recombination and specialization in a pathogen metapopulation.</title>
        <authorList>
            <person name="Gardiner A."/>
            <person name="Kemen E."/>
            <person name="Schultz-Larsen T."/>
            <person name="MacLean D."/>
            <person name="Van Oosterhout C."/>
            <person name="Jones J.D.G."/>
        </authorList>
    </citation>
    <scope>NUCLEOTIDE SEQUENCE [LARGE SCALE GENOMIC DNA]</scope>
    <source>
        <strain evidence="9 10">Ac Nc2</strain>
    </source>
</reference>
<evidence type="ECO:0000256" key="2">
    <source>
        <dbReference type="ARBA" id="ARBA00009045"/>
    </source>
</evidence>
<dbReference type="InterPro" id="IPR022764">
    <property type="entry name" value="Peptidase_S54_rhomboid_dom"/>
</dbReference>
<accession>A0A024GAE9</accession>
<keyword evidence="4" id="KW-0378">Hydrolase</keyword>
<evidence type="ECO:0000259" key="8">
    <source>
        <dbReference type="Pfam" id="PF01694"/>
    </source>
</evidence>
<dbReference type="InterPro" id="IPR035952">
    <property type="entry name" value="Rhomboid-like_sf"/>
</dbReference>
<dbReference type="STRING" id="65357.A0A024GAE9"/>
<organism evidence="9 10">
    <name type="scientific">Albugo candida</name>
    <dbReference type="NCBI Taxonomy" id="65357"/>
    <lineage>
        <taxon>Eukaryota</taxon>
        <taxon>Sar</taxon>
        <taxon>Stramenopiles</taxon>
        <taxon>Oomycota</taxon>
        <taxon>Peronosporomycetes</taxon>
        <taxon>Albuginales</taxon>
        <taxon>Albuginaceae</taxon>
        <taxon>Albugo</taxon>
    </lineage>
</organism>
<comment type="similarity">
    <text evidence="2">Belongs to the peptidase S54 family.</text>
</comment>
<dbReference type="OrthoDB" id="418595at2759"/>
<dbReference type="GO" id="GO:0004252">
    <property type="term" value="F:serine-type endopeptidase activity"/>
    <property type="evidence" value="ECO:0007669"/>
    <property type="project" value="InterPro"/>
</dbReference>
<dbReference type="PANTHER" id="PTHR43731">
    <property type="entry name" value="RHOMBOID PROTEASE"/>
    <property type="match status" value="1"/>
</dbReference>
<feature type="domain" description="Peptidase S54 rhomboid" evidence="8">
    <location>
        <begin position="129"/>
        <end position="266"/>
    </location>
</feature>
<name>A0A024GAE9_9STRA</name>
<dbReference type="Proteomes" id="UP000053237">
    <property type="component" value="Unassembled WGS sequence"/>
</dbReference>
<sequence length="293" mass="32904">MYVAPLLRGRSPVSIVNSCLVRRSIFSSSSCFTATPWYRSFDRLCNRGMYPPNLIPRRCVNTRYAQLSKGRSFNSKSGRRMNITSDGVIHALILTNAMVTCLWVSAITRQRKVRMLTHFTTSYEHLKSGRYYTLLTCVFSHAQISHLLANMVGLYFFGRQVAQILGPKRFVYLYLSSGVLSSFAAVWEQSQSKKTILNLGASGAVNAITAFSVLTFPHSMVYIFGILPMPAWLFGVLFIGKDFYGWFQQDSRIGHFAHLGGAMCGAYRCAGIDDVCTFCVTLALENDSTQRRI</sequence>
<dbReference type="SUPFAM" id="SSF144091">
    <property type="entry name" value="Rhomboid-like"/>
    <property type="match status" value="1"/>
</dbReference>
<dbReference type="InterPro" id="IPR050925">
    <property type="entry name" value="Rhomboid_protease_S54"/>
</dbReference>
<evidence type="ECO:0000313" key="10">
    <source>
        <dbReference type="Proteomes" id="UP000053237"/>
    </source>
</evidence>
<evidence type="ECO:0000256" key="3">
    <source>
        <dbReference type="ARBA" id="ARBA00022692"/>
    </source>
</evidence>
<dbReference type="PANTHER" id="PTHR43731:SF14">
    <property type="entry name" value="PRESENILIN-ASSOCIATED RHOMBOID-LIKE PROTEIN, MITOCHONDRIAL"/>
    <property type="match status" value="1"/>
</dbReference>
<dbReference type="GO" id="GO:0016020">
    <property type="term" value="C:membrane"/>
    <property type="evidence" value="ECO:0007669"/>
    <property type="project" value="UniProtKB-SubCell"/>
</dbReference>
<dbReference type="Gene3D" id="1.20.1540.10">
    <property type="entry name" value="Rhomboid-like"/>
    <property type="match status" value="1"/>
</dbReference>
<dbReference type="AlphaFoldDB" id="A0A024GAE9"/>
<keyword evidence="5 7" id="KW-1133">Transmembrane helix</keyword>
<protein>
    <recommendedName>
        <fullName evidence="8">Peptidase S54 rhomboid domain-containing protein</fullName>
    </recommendedName>
</protein>
<evidence type="ECO:0000256" key="6">
    <source>
        <dbReference type="ARBA" id="ARBA00023136"/>
    </source>
</evidence>
<evidence type="ECO:0000313" key="9">
    <source>
        <dbReference type="EMBL" id="CCI43743.1"/>
    </source>
</evidence>
<keyword evidence="3 7" id="KW-0812">Transmembrane</keyword>
<comment type="caution">
    <text evidence="9">The sequence shown here is derived from an EMBL/GenBank/DDBJ whole genome shotgun (WGS) entry which is preliminary data.</text>
</comment>
<evidence type="ECO:0000256" key="5">
    <source>
        <dbReference type="ARBA" id="ARBA00022989"/>
    </source>
</evidence>
<evidence type="ECO:0000256" key="4">
    <source>
        <dbReference type="ARBA" id="ARBA00022801"/>
    </source>
</evidence>
<feature type="transmembrane region" description="Helical" evidence="7">
    <location>
        <begin position="129"/>
        <end position="158"/>
    </location>
</feature>
<feature type="transmembrane region" description="Helical" evidence="7">
    <location>
        <begin position="220"/>
        <end position="239"/>
    </location>
</feature>
<dbReference type="Pfam" id="PF01694">
    <property type="entry name" value="Rhomboid"/>
    <property type="match status" value="1"/>
</dbReference>
<keyword evidence="10" id="KW-1185">Reference proteome</keyword>
<feature type="transmembrane region" description="Helical" evidence="7">
    <location>
        <begin position="196"/>
        <end position="214"/>
    </location>
</feature>
<proteinExistence type="inferred from homology"/>
<gene>
    <name evidence="9" type="ORF">BN9_045270</name>
</gene>
<evidence type="ECO:0000256" key="1">
    <source>
        <dbReference type="ARBA" id="ARBA00004141"/>
    </source>
</evidence>
<dbReference type="InParanoid" id="A0A024GAE9"/>
<comment type="subcellular location">
    <subcellularLocation>
        <location evidence="1">Membrane</location>
        <topology evidence="1">Multi-pass membrane protein</topology>
    </subcellularLocation>
</comment>
<dbReference type="EMBL" id="CAIX01000055">
    <property type="protein sequence ID" value="CCI43743.1"/>
    <property type="molecule type" value="Genomic_DNA"/>
</dbReference>